<keyword evidence="1" id="KW-0812">Transmembrane</keyword>
<dbReference type="Pfam" id="PF13346">
    <property type="entry name" value="ABC2_membrane_5"/>
    <property type="match status" value="1"/>
</dbReference>
<reference evidence="3" key="1">
    <citation type="journal article" date="2019" name="Int. J. Syst. Evol. Microbiol.">
        <title>The Global Catalogue of Microorganisms (GCM) 10K type strain sequencing project: providing services to taxonomists for standard genome sequencing and annotation.</title>
        <authorList>
            <consortium name="The Broad Institute Genomics Platform"/>
            <consortium name="The Broad Institute Genome Sequencing Center for Infectious Disease"/>
            <person name="Wu L."/>
            <person name="Ma J."/>
        </authorList>
    </citation>
    <scope>NUCLEOTIDE SEQUENCE [LARGE SCALE GENOMIC DNA]</scope>
    <source>
        <strain evidence="3">TISTR 1858</strain>
    </source>
</reference>
<evidence type="ECO:0000256" key="1">
    <source>
        <dbReference type="SAM" id="Phobius"/>
    </source>
</evidence>
<evidence type="ECO:0000313" key="3">
    <source>
        <dbReference type="Proteomes" id="UP001597451"/>
    </source>
</evidence>
<feature type="transmembrane region" description="Helical" evidence="1">
    <location>
        <begin position="125"/>
        <end position="144"/>
    </location>
</feature>
<dbReference type="RefSeq" id="WP_379560036.1">
    <property type="nucleotide sequence ID" value="NZ_JBHUMX010000002.1"/>
</dbReference>
<feature type="transmembrane region" description="Helical" evidence="1">
    <location>
        <begin position="151"/>
        <end position="174"/>
    </location>
</feature>
<name>A0ABW5PVL2_9BACI</name>
<keyword evidence="1" id="KW-0472">Membrane</keyword>
<comment type="caution">
    <text evidence="2">The sequence shown here is derived from an EMBL/GenBank/DDBJ whole genome shotgun (WGS) entry which is preliminary data.</text>
</comment>
<organism evidence="2 3">
    <name type="scientific">Oceanobacillus kapialis</name>
    <dbReference type="NCBI Taxonomy" id="481353"/>
    <lineage>
        <taxon>Bacteria</taxon>
        <taxon>Bacillati</taxon>
        <taxon>Bacillota</taxon>
        <taxon>Bacilli</taxon>
        <taxon>Bacillales</taxon>
        <taxon>Bacillaceae</taxon>
        <taxon>Oceanobacillus</taxon>
    </lineage>
</organism>
<protein>
    <submittedName>
        <fullName evidence="2">ABC-2 transporter permease</fullName>
    </submittedName>
</protein>
<dbReference type="InterPro" id="IPR025699">
    <property type="entry name" value="ABC2_memb-like"/>
</dbReference>
<accession>A0ABW5PVL2</accession>
<proteinExistence type="predicted"/>
<sequence length="212" mass="23149">MRGLLLNNFYSMEKGIRQSFIISIAAVALLLLAQNPLGLRAATFLPFLLIPINALEVLKHDRLSGWDKFEVTLPVSREKIIRSKYLTFLILLVASAALLVVLFTVSDFAIAPSLDATFVNFTLRGIGIVLCIAAATFFLTYMLGAEKSDTITLMSGGFGIAVFFLVSSVLPGLIGTGAGYDRIFSISLVLIAGILFVISYILSVILYKRKEF</sequence>
<evidence type="ECO:0000313" key="2">
    <source>
        <dbReference type="EMBL" id="MFD2627404.1"/>
    </source>
</evidence>
<dbReference type="Proteomes" id="UP001597451">
    <property type="component" value="Unassembled WGS sequence"/>
</dbReference>
<keyword evidence="1" id="KW-1133">Transmembrane helix</keyword>
<gene>
    <name evidence="2" type="ORF">ACFSUN_01200</name>
</gene>
<feature type="transmembrane region" description="Helical" evidence="1">
    <location>
        <begin position="15"/>
        <end position="33"/>
    </location>
</feature>
<feature type="transmembrane region" description="Helical" evidence="1">
    <location>
        <begin position="85"/>
        <end position="105"/>
    </location>
</feature>
<feature type="transmembrane region" description="Helical" evidence="1">
    <location>
        <begin position="186"/>
        <end position="207"/>
    </location>
</feature>
<keyword evidence="3" id="KW-1185">Reference proteome</keyword>
<dbReference type="EMBL" id="JBHUMX010000002">
    <property type="protein sequence ID" value="MFD2627404.1"/>
    <property type="molecule type" value="Genomic_DNA"/>
</dbReference>